<organism evidence="1 2">
    <name type="scientific">Artemisia annua</name>
    <name type="common">Sweet wormwood</name>
    <dbReference type="NCBI Taxonomy" id="35608"/>
    <lineage>
        <taxon>Eukaryota</taxon>
        <taxon>Viridiplantae</taxon>
        <taxon>Streptophyta</taxon>
        <taxon>Embryophyta</taxon>
        <taxon>Tracheophyta</taxon>
        <taxon>Spermatophyta</taxon>
        <taxon>Magnoliopsida</taxon>
        <taxon>eudicotyledons</taxon>
        <taxon>Gunneridae</taxon>
        <taxon>Pentapetalae</taxon>
        <taxon>asterids</taxon>
        <taxon>campanulids</taxon>
        <taxon>Asterales</taxon>
        <taxon>Asteraceae</taxon>
        <taxon>Asteroideae</taxon>
        <taxon>Anthemideae</taxon>
        <taxon>Artemisiinae</taxon>
        <taxon>Artemisia</taxon>
    </lineage>
</organism>
<keyword evidence="2" id="KW-1185">Reference proteome</keyword>
<accession>A0A2U1MFJ9</accession>
<dbReference type="EMBL" id="PKPP01005461">
    <property type="protein sequence ID" value="PWA60035.1"/>
    <property type="molecule type" value="Genomic_DNA"/>
</dbReference>
<gene>
    <name evidence="1" type="ORF">CTI12_AA384070</name>
</gene>
<reference evidence="1 2" key="1">
    <citation type="journal article" date="2018" name="Mol. Plant">
        <title>The genome of Artemisia annua provides insight into the evolution of Asteraceae family and artemisinin biosynthesis.</title>
        <authorList>
            <person name="Shen Q."/>
            <person name="Zhang L."/>
            <person name="Liao Z."/>
            <person name="Wang S."/>
            <person name="Yan T."/>
            <person name="Shi P."/>
            <person name="Liu M."/>
            <person name="Fu X."/>
            <person name="Pan Q."/>
            <person name="Wang Y."/>
            <person name="Lv Z."/>
            <person name="Lu X."/>
            <person name="Zhang F."/>
            <person name="Jiang W."/>
            <person name="Ma Y."/>
            <person name="Chen M."/>
            <person name="Hao X."/>
            <person name="Li L."/>
            <person name="Tang Y."/>
            <person name="Lv G."/>
            <person name="Zhou Y."/>
            <person name="Sun X."/>
            <person name="Brodelius P.E."/>
            <person name="Rose J.K.C."/>
            <person name="Tang K."/>
        </authorList>
    </citation>
    <scope>NUCLEOTIDE SEQUENCE [LARGE SCALE GENOMIC DNA]</scope>
    <source>
        <strain evidence="2">cv. Huhao1</strain>
        <tissue evidence="1">Leaf</tissue>
    </source>
</reference>
<dbReference type="AlphaFoldDB" id="A0A2U1MFJ9"/>
<comment type="caution">
    <text evidence="1">The sequence shown here is derived from an EMBL/GenBank/DDBJ whole genome shotgun (WGS) entry which is preliminary data.</text>
</comment>
<dbReference type="Proteomes" id="UP000245207">
    <property type="component" value="Unassembled WGS sequence"/>
</dbReference>
<evidence type="ECO:0000313" key="2">
    <source>
        <dbReference type="Proteomes" id="UP000245207"/>
    </source>
</evidence>
<protein>
    <submittedName>
        <fullName evidence="1">Uncharacterized protein</fullName>
    </submittedName>
</protein>
<name>A0A2U1MFJ9_ARTAN</name>
<proteinExistence type="predicted"/>
<evidence type="ECO:0000313" key="1">
    <source>
        <dbReference type="EMBL" id="PWA60035.1"/>
    </source>
</evidence>
<sequence>MPCTLKDIDHKPKEKVSNVISDDDIDEEQEELFDQIGPNEDVNLCILSYFDSVSTLYGDFDNHEVVGGVVMTFIVTQSTVLENLGNMNISHEWDYLGGLRNENVTTIHVLPNSRGS</sequence>